<name>A0A137P6V9_CONC2</name>
<dbReference type="EMBL" id="KQ964494">
    <property type="protein sequence ID" value="KXN70746.1"/>
    <property type="molecule type" value="Genomic_DNA"/>
</dbReference>
<reference evidence="3 4" key="1">
    <citation type="journal article" date="2015" name="Genome Biol. Evol.">
        <title>Phylogenomic analyses indicate that early fungi evolved digesting cell walls of algal ancestors of land plants.</title>
        <authorList>
            <person name="Chang Y."/>
            <person name="Wang S."/>
            <person name="Sekimoto S."/>
            <person name="Aerts A.L."/>
            <person name="Choi C."/>
            <person name="Clum A."/>
            <person name="LaButti K.M."/>
            <person name="Lindquist E.A."/>
            <person name="Yee Ngan C."/>
            <person name="Ohm R.A."/>
            <person name="Salamov A.A."/>
            <person name="Grigoriev I.V."/>
            <person name="Spatafora J.W."/>
            <person name="Berbee M.L."/>
        </authorList>
    </citation>
    <scope>NUCLEOTIDE SEQUENCE [LARGE SCALE GENOMIC DNA]</scope>
    <source>
        <strain evidence="3 4">NRRL 28638</strain>
    </source>
</reference>
<dbReference type="OMA" id="TEYWITD"/>
<sequence length="352" mass="39491">MQILKLLVIFYVNLVLSLSLESNNSSLSWSSITDYIKDKSVQLYNSLPSISNLNWFSAKDDTVDRTLNSTDTSSSAQASPASAITEFKFNNIPISEDSAKSYLPYASLAYCKPEVLEAWSCKLCKSSSLKDDIEYTPLYNDYYNTTGFIITNKPQKTIILSYKGSKNTVNWIMNLKSTYTNLTLDKPFENAKIHSGFHEMADSLYNQTKESLQRSIAQYPDYKIIATGHSMGGALAVLNTLQLVLDKVLTWDKVTVVTFGQPRVGNKDFVNFMDSQTTSITRVNREGDPVPTVPTPPLYYHNGFNMFIRGDNSTNLCLPTDKGEGCTSSVSEMTTKSHFSYWNFRLDSNCNS</sequence>
<dbReference type="InterPro" id="IPR002921">
    <property type="entry name" value="Fungal_lipase-type"/>
</dbReference>
<evidence type="ECO:0000259" key="2">
    <source>
        <dbReference type="Pfam" id="PF01764"/>
    </source>
</evidence>
<feature type="chain" id="PRO_5007294502" evidence="1">
    <location>
        <begin position="18"/>
        <end position="352"/>
    </location>
</feature>
<dbReference type="SUPFAM" id="SSF53474">
    <property type="entry name" value="alpha/beta-Hydrolases"/>
    <property type="match status" value="1"/>
</dbReference>
<feature type="domain" description="Fungal lipase-type" evidence="2">
    <location>
        <begin position="160"/>
        <end position="295"/>
    </location>
</feature>
<feature type="signal peptide" evidence="1">
    <location>
        <begin position="1"/>
        <end position="17"/>
    </location>
</feature>
<dbReference type="Proteomes" id="UP000070444">
    <property type="component" value="Unassembled WGS sequence"/>
</dbReference>
<dbReference type="GO" id="GO:0016787">
    <property type="term" value="F:hydrolase activity"/>
    <property type="evidence" value="ECO:0007669"/>
    <property type="project" value="UniProtKB-KW"/>
</dbReference>
<dbReference type="InterPro" id="IPR029058">
    <property type="entry name" value="AB_hydrolase_fold"/>
</dbReference>
<proteinExistence type="predicted"/>
<gene>
    <name evidence="3" type="ORF">CONCODRAFT_6677</name>
</gene>
<evidence type="ECO:0000313" key="4">
    <source>
        <dbReference type="Proteomes" id="UP000070444"/>
    </source>
</evidence>
<dbReference type="CDD" id="cd00519">
    <property type="entry name" value="Lipase_3"/>
    <property type="match status" value="1"/>
</dbReference>
<dbReference type="OrthoDB" id="406844at2759"/>
<keyword evidence="1" id="KW-0732">Signal</keyword>
<keyword evidence="4" id="KW-1185">Reference proteome</keyword>
<dbReference type="Gene3D" id="3.40.50.1820">
    <property type="entry name" value="alpha/beta hydrolase"/>
    <property type="match status" value="1"/>
</dbReference>
<dbReference type="PANTHER" id="PTHR45908">
    <property type="entry name" value="PROTEIN CBG11750-RELATED"/>
    <property type="match status" value="1"/>
</dbReference>
<keyword evidence="3" id="KW-0378">Hydrolase</keyword>
<organism evidence="3 4">
    <name type="scientific">Conidiobolus coronatus (strain ATCC 28846 / CBS 209.66 / NRRL 28638)</name>
    <name type="common">Delacroixia coronata</name>
    <dbReference type="NCBI Taxonomy" id="796925"/>
    <lineage>
        <taxon>Eukaryota</taxon>
        <taxon>Fungi</taxon>
        <taxon>Fungi incertae sedis</taxon>
        <taxon>Zoopagomycota</taxon>
        <taxon>Entomophthoromycotina</taxon>
        <taxon>Entomophthoromycetes</taxon>
        <taxon>Entomophthorales</taxon>
        <taxon>Ancylistaceae</taxon>
        <taxon>Conidiobolus</taxon>
    </lineage>
</organism>
<evidence type="ECO:0000256" key="1">
    <source>
        <dbReference type="SAM" id="SignalP"/>
    </source>
</evidence>
<dbReference type="AlphaFoldDB" id="A0A137P6V9"/>
<accession>A0A137P6V9</accession>
<evidence type="ECO:0000313" key="3">
    <source>
        <dbReference type="EMBL" id="KXN70746.1"/>
    </source>
</evidence>
<dbReference type="Pfam" id="PF01764">
    <property type="entry name" value="Lipase_3"/>
    <property type="match status" value="1"/>
</dbReference>
<dbReference type="GO" id="GO:0006629">
    <property type="term" value="P:lipid metabolic process"/>
    <property type="evidence" value="ECO:0007669"/>
    <property type="project" value="InterPro"/>
</dbReference>
<protein>
    <submittedName>
        <fullName evidence="3">Alpha/beta-hydrolase</fullName>
    </submittedName>
</protein>